<dbReference type="Proteomes" id="UP001498398">
    <property type="component" value="Unassembled WGS sequence"/>
</dbReference>
<organism evidence="1 2">
    <name type="scientific">Marasmiellus scandens</name>
    <dbReference type="NCBI Taxonomy" id="2682957"/>
    <lineage>
        <taxon>Eukaryota</taxon>
        <taxon>Fungi</taxon>
        <taxon>Dikarya</taxon>
        <taxon>Basidiomycota</taxon>
        <taxon>Agaricomycotina</taxon>
        <taxon>Agaricomycetes</taxon>
        <taxon>Agaricomycetidae</taxon>
        <taxon>Agaricales</taxon>
        <taxon>Marasmiineae</taxon>
        <taxon>Omphalotaceae</taxon>
        <taxon>Marasmiellus</taxon>
    </lineage>
</organism>
<reference evidence="1 2" key="1">
    <citation type="submission" date="2024-01" db="EMBL/GenBank/DDBJ databases">
        <title>A draft genome for the cacao thread blight pathogen Marasmiellus scandens.</title>
        <authorList>
            <person name="Baruah I.K."/>
            <person name="Leung J."/>
            <person name="Bukari Y."/>
            <person name="Amoako-Attah I."/>
            <person name="Meinhardt L.W."/>
            <person name="Bailey B.A."/>
            <person name="Cohen S.P."/>
        </authorList>
    </citation>
    <scope>NUCLEOTIDE SEQUENCE [LARGE SCALE GENOMIC DNA]</scope>
    <source>
        <strain evidence="1 2">GH-19</strain>
    </source>
</reference>
<name>A0ABR1IQN5_9AGAR</name>
<accession>A0ABR1IQN5</accession>
<evidence type="ECO:0000313" key="1">
    <source>
        <dbReference type="EMBL" id="KAK7437621.1"/>
    </source>
</evidence>
<evidence type="ECO:0000313" key="2">
    <source>
        <dbReference type="Proteomes" id="UP001498398"/>
    </source>
</evidence>
<gene>
    <name evidence="1" type="ORF">VKT23_018520</name>
</gene>
<sequence>MMHETSILPGPRPKDVKIPLDLYLQMISLPNVTELVFGHQRPSHLPATLTWNDMIFRHFLFPAVEFVDFLSARCNGVGRTTHFTLANYIINDTNLLQVTHLPSLTFLCVDERFPYLESDPYTDAWDDADDDEKDLNDVPNRDFSLTPAFFHSLTRLISLLEELKLAFYSKFPASSSGSRSSNVSGSPLRFCCV</sequence>
<proteinExistence type="predicted"/>
<dbReference type="EMBL" id="JBANRG010000084">
    <property type="protein sequence ID" value="KAK7437621.1"/>
    <property type="molecule type" value="Genomic_DNA"/>
</dbReference>
<keyword evidence="2" id="KW-1185">Reference proteome</keyword>
<protein>
    <submittedName>
        <fullName evidence="1">Uncharacterized protein</fullName>
    </submittedName>
</protein>
<comment type="caution">
    <text evidence="1">The sequence shown here is derived from an EMBL/GenBank/DDBJ whole genome shotgun (WGS) entry which is preliminary data.</text>
</comment>